<dbReference type="PANTHER" id="PTHR36180">
    <property type="entry name" value="DNA-BINDING PROTEIN-RELATED-RELATED"/>
    <property type="match status" value="1"/>
</dbReference>
<dbReference type="PROSITE" id="PS51750">
    <property type="entry name" value="BRO_N"/>
    <property type="match status" value="1"/>
</dbReference>
<evidence type="ECO:0000313" key="4">
    <source>
        <dbReference type="Proteomes" id="UP000031523"/>
    </source>
</evidence>
<feature type="region of interest" description="Disordered" evidence="1">
    <location>
        <begin position="370"/>
        <end position="414"/>
    </location>
</feature>
<dbReference type="AlphaFoldDB" id="A0A0B5EN14"/>
<evidence type="ECO:0000313" key="3">
    <source>
        <dbReference type="EMBL" id="AJE83938.1"/>
    </source>
</evidence>
<dbReference type="KEGG" id="sals:SLNWT_3562"/>
<sequence>MHTEYTEESLLDSPAVRATLADRTALLDEVKELPLLPDGTHLTAAMLADYLEVDAVVLRRLVRRRTAELAQHGYRQLQGRELTDFLAATMPERRQGARSLSVFTRRTALVLAMLLRNSAVAAAVRRAVLESVGGSSAAGAPAPALRELAFPPTGQPIRVVVIGRELWFSTADVCRILGHRNPTVASRLVGRAHTQTLDLRIATLSSSQGGGITAGQSSRPSNPHQLNLVSEAGLYLLIMRSDKPAARPFQEWVTAELLPSVRRGDADLGHHRERMARTFTEAVGTQAHVLADIGATLDRDLTVLSDGTVHCPHGEMEIRVPDPGEDSGPPFGPYYRCPAVEAVGIHGSKLLRPCGNVKFVDVVRHVREADGDPRPRASAEYGEPEDATAQQGPEQPPAPDPAPRDDEASTTPRCCCAAGAPRAAEAAEPRAAGAGEPLVLVIGNARLRGRAPGIAAVLEELGAVL</sequence>
<dbReference type="InterPro" id="IPR003497">
    <property type="entry name" value="BRO_N_domain"/>
</dbReference>
<keyword evidence="4" id="KW-1185">Reference proteome</keyword>
<protein>
    <recommendedName>
        <fullName evidence="2">Bro-N domain-containing protein</fullName>
    </recommendedName>
</protein>
<name>A0A0B5EN14_STRA4</name>
<reference evidence="3 4" key="1">
    <citation type="submission" date="2015-01" db="EMBL/GenBank/DDBJ databases">
        <title>Enhanced salinomycin production by adjusting the supply of polyketide extender units in Streptomyce albus DSM 41398.</title>
        <authorList>
            <person name="Lu C."/>
        </authorList>
    </citation>
    <scope>NUCLEOTIDE SEQUENCE [LARGE SCALE GENOMIC DNA]</scope>
    <source>
        <strain evidence="4">ATCC 21838 / DSM 41398 / FERM P-419 / JCM 4703 / NBRC 107858</strain>
    </source>
</reference>
<feature type="domain" description="Bro-N" evidence="2">
    <location>
        <begin position="142"/>
        <end position="265"/>
    </location>
</feature>
<accession>A0A0B5EN14</accession>
<dbReference type="Proteomes" id="UP000031523">
    <property type="component" value="Chromosome"/>
</dbReference>
<evidence type="ECO:0000256" key="1">
    <source>
        <dbReference type="SAM" id="MobiDB-lite"/>
    </source>
</evidence>
<dbReference type="Pfam" id="PF02498">
    <property type="entry name" value="Bro-N"/>
    <property type="match status" value="1"/>
</dbReference>
<gene>
    <name evidence="3" type="ORF">SLNWT_3562</name>
</gene>
<dbReference type="EMBL" id="CP010519">
    <property type="protein sequence ID" value="AJE83938.1"/>
    <property type="molecule type" value="Genomic_DNA"/>
</dbReference>
<dbReference type="PANTHER" id="PTHR36180:SF2">
    <property type="entry name" value="BRO FAMILY PROTEIN"/>
    <property type="match status" value="1"/>
</dbReference>
<organism evidence="3 4">
    <name type="scientific">Streptomyces albus (strain ATCC 21838 / DSM 41398 / FERM P-419 / JCM 4703 / NBRC 107858)</name>
    <dbReference type="NCBI Taxonomy" id="1081613"/>
    <lineage>
        <taxon>Bacteria</taxon>
        <taxon>Bacillati</taxon>
        <taxon>Actinomycetota</taxon>
        <taxon>Actinomycetes</taxon>
        <taxon>Kitasatosporales</taxon>
        <taxon>Streptomycetaceae</taxon>
        <taxon>Streptomyces</taxon>
    </lineage>
</organism>
<proteinExistence type="predicted"/>
<evidence type="ECO:0000259" key="2">
    <source>
        <dbReference type="PROSITE" id="PS51750"/>
    </source>
</evidence>
<dbReference type="SMART" id="SM01040">
    <property type="entry name" value="Bro-N"/>
    <property type="match status" value="1"/>
</dbReference>